<dbReference type="AlphaFoldDB" id="A0A6I2KSU1"/>
<evidence type="ECO:0000313" key="2">
    <source>
        <dbReference type="EMBL" id="MRW88591.1"/>
    </source>
</evidence>
<reference evidence="2 3" key="1">
    <citation type="submission" date="2019-11" db="EMBL/GenBank/DDBJ databases">
        <title>Novel species isolated from a subtropical stream in China.</title>
        <authorList>
            <person name="Lu H."/>
        </authorList>
    </citation>
    <scope>NUCLEOTIDE SEQUENCE [LARGE SCALE GENOMIC DNA]</scope>
    <source>
        <strain evidence="2 3">FT80W</strain>
    </source>
</reference>
<dbReference type="RefSeq" id="WP_154372295.1">
    <property type="nucleotide sequence ID" value="NZ_WKJK01000001.1"/>
</dbReference>
<evidence type="ECO:0000313" key="3">
    <source>
        <dbReference type="Proteomes" id="UP000433309"/>
    </source>
</evidence>
<keyword evidence="1" id="KW-1133">Transmembrane helix</keyword>
<comment type="caution">
    <text evidence="2">The sequence shown here is derived from an EMBL/GenBank/DDBJ whole genome shotgun (WGS) entry which is preliminary data.</text>
</comment>
<gene>
    <name evidence="2" type="ORF">GJ699_01170</name>
</gene>
<keyword evidence="3" id="KW-1185">Reference proteome</keyword>
<proteinExistence type="predicted"/>
<feature type="transmembrane region" description="Helical" evidence="1">
    <location>
        <begin position="107"/>
        <end position="130"/>
    </location>
</feature>
<dbReference type="Proteomes" id="UP000433309">
    <property type="component" value="Unassembled WGS sequence"/>
</dbReference>
<organism evidence="2 3">
    <name type="scientific">Duganella guangzhouensis</name>
    <dbReference type="NCBI Taxonomy" id="2666084"/>
    <lineage>
        <taxon>Bacteria</taxon>
        <taxon>Pseudomonadati</taxon>
        <taxon>Pseudomonadota</taxon>
        <taxon>Betaproteobacteria</taxon>
        <taxon>Burkholderiales</taxon>
        <taxon>Oxalobacteraceae</taxon>
        <taxon>Telluria group</taxon>
        <taxon>Duganella</taxon>
    </lineage>
</organism>
<protein>
    <submittedName>
        <fullName evidence="2">Uncharacterized protein</fullName>
    </submittedName>
</protein>
<accession>A0A6I2KSU1</accession>
<keyword evidence="1" id="KW-0472">Membrane</keyword>
<evidence type="ECO:0000256" key="1">
    <source>
        <dbReference type="SAM" id="Phobius"/>
    </source>
</evidence>
<feature type="transmembrane region" description="Helical" evidence="1">
    <location>
        <begin position="80"/>
        <end position="101"/>
    </location>
</feature>
<name>A0A6I2KSU1_9BURK</name>
<keyword evidence="1" id="KW-0812">Transmembrane</keyword>
<sequence length="133" mass="14473">MPQLFPGIFYAILAAAPGWVLGAFFTSSVFRKMPLSELIPILARGAIIFTIWFGVITLIYGGVVWTILRSTGFLNLGMIVLMGTLPVIGYALWGIFMYGVASGWYGILPAFGIPALCISVALWWFTVGIFKSA</sequence>
<feature type="transmembrane region" description="Helical" evidence="1">
    <location>
        <begin position="46"/>
        <end position="68"/>
    </location>
</feature>
<dbReference type="EMBL" id="WKJK01000001">
    <property type="protein sequence ID" value="MRW88591.1"/>
    <property type="molecule type" value="Genomic_DNA"/>
</dbReference>